<dbReference type="NCBIfam" id="TIGR01167">
    <property type="entry name" value="LPXTG_anchor"/>
    <property type="match status" value="1"/>
</dbReference>
<evidence type="ECO:0000313" key="4">
    <source>
        <dbReference type="EMBL" id="KAA9083778.1"/>
    </source>
</evidence>
<comment type="caution">
    <text evidence="4">The sequence shown here is derived from an EMBL/GenBank/DDBJ whole genome shotgun (WGS) entry which is preliminary data.</text>
</comment>
<organism evidence="4 5">
    <name type="scientific">Microbacterium radiodurans</name>
    <dbReference type="NCBI Taxonomy" id="661398"/>
    <lineage>
        <taxon>Bacteria</taxon>
        <taxon>Bacillati</taxon>
        <taxon>Actinomycetota</taxon>
        <taxon>Actinomycetes</taxon>
        <taxon>Micrococcales</taxon>
        <taxon>Microbacteriaceae</taxon>
        <taxon>Microbacterium</taxon>
    </lineage>
</organism>
<gene>
    <name evidence="4" type="ORF">F6B42_14635</name>
</gene>
<feature type="region of interest" description="Disordered" evidence="1">
    <location>
        <begin position="134"/>
        <end position="157"/>
    </location>
</feature>
<dbReference type="OrthoDB" id="5117029at2"/>
<dbReference type="EMBL" id="VYRZ01000005">
    <property type="protein sequence ID" value="KAA9083778.1"/>
    <property type="molecule type" value="Genomic_DNA"/>
</dbReference>
<dbReference type="Proteomes" id="UP000327039">
    <property type="component" value="Unassembled WGS sequence"/>
</dbReference>
<keyword evidence="2" id="KW-0812">Transmembrane</keyword>
<feature type="transmembrane region" description="Helical" evidence="2">
    <location>
        <begin position="375"/>
        <end position="395"/>
    </location>
</feature>
<feature type="signal peptide" evidence="3">
    <location>
        <begin position="1"/>
        <end position="26"/>
    </location>
</feature>
<protein>
    <submittedName>
        <fullName evidence="4">LPXTG cell wall anchor domain-containing protein</fullName>
    </submittedName>
</protein>
<feature type="region of interest" description="Disordered" evidence="1">
    <location>
        <begin position="44"/>
        <end position="97"/>
    </location>
</feature>
<proteinExistence type="predicted"/>
<feature type="compositionally biased region" description="Pro residues" evidence="1">
    <location>
        <begin position="82"/>
        <end position="91"/>
    </location>
</feature>
<feature type="chain" id="PRO_5038996715" evidence="3">
    <location>
        <begin position="27"/>
        <end position="403"/>
    </location>
</feature>
<evidence type="ECO:0000313" key="5">
    <source>
        <dbReference type="Proteomes" id="UP000327039"/>
    </source>
</evidence>
<dbReference type="AlphaFoldDB" id="A0A5J5IQQ3"/>
<keyword evidence="3" id="KW-0732">Signal</keyword>
<reference evidence="5" key="1">
    <citation type="submission" date="2019-09" db="EMBL/GenBank/DDBJ databases">
        <title>Mumia zhuanghuii sp. nov. isolated from the intestinal contents of plateau pika (Ochotona curzoniae) in the Qinghai-Tibet plateau of China.</title>
        <authorList>
            <person name="Tian Z."/>
        </authorList>
    </citation>
    <scope>NUCLEOTIDE SEQUENCE [LARGE SCALE GENOMIC DNA]</scope>
    <source>
        <strain evidence="5">DSM 25564</strain>
    </source>
</reference>
<accession>A0A5J5IQQ3</accession>
<keyword evidence="5" id="KW-1185">Reference proteome</keyword>
<name>A0A5J5IQQ3_9MICO</name>
<feature type="compositionally biased region" description="Low complexity" evidence="1">
    <location>
        <begin position="44"/>
        <end position="81"/>
    </location>
</feature>
<evidence type="ECO:0000256" key="2">
    <source>
        <dbReference type="SAM" id="Phobius"/>
    </source>
</evidence>
<sequence>MRAARASSSVCVPVAAVCISVTCAVAAASSRFAVARSARASASSELASDSAASDSRATVSASSTSTSSVETCRFSSVISEPAPEPPAPAPTIRPATRVDAETIRAALRDIGRRRNGVLPSGSLASVMICSPIRPTLPSDDPASSSPIGGPRRGLASRIPGTQPVTVLGGAWLTVATFADDADVIQFVTVRQTDEDATAEDLVVTVELPSVPPLAAPVITSPAAGEVVTGDRVTFRGTGQPGAFIGLLVVPTSLAQDLLDELAASADDSPVGEAEVMALAAAPAAAPEPANPADPIPVAADGTWSVTLALPAENYTAIAIQALNAEGTVGLSAPSAPVAFSLQPAPVAVPAGTGTTGTPAASGPSRTLAATGGEDISGLAGIGILALIAGAAAIVVGNRRRVTT</sequence>
<evidence type="ECO:0000256" key="1">
    <source>
        <dbReference type="SAM" id="MobiDB-lite"/>
    </source>
</evidence>
<keyword evidence="2" id="KW-1133">Transmembrane helix</keyword>
<keyword evidence="2" id="KW-0472">Membrane</keyword>
<evidence type="ECO:0000256" key="3">
    <source>
        <dbReference type="SAM" id="SignalP"/>
    </source>
</evidence>